<evidence type="ECO:0000313" key="2">
    <source>
        <dbReference type="EnsemblPlants" id="OBART02G37940.1"/>
    </source>
</evidence>
<dbReference type="PaxDb" id="65489-OBART02G37940.1"/>
<organism evidence="2">
    <name type="scientific">Oryza barthii</name>
    <dbReference type="NCBI Taxonomy" id="65489"/>
    <lineage>
        <taxon>Eukaryota</taxon>
        <taxon>Viridiplantae</taxon>
        <taxon>Streptophyta</taxon>
        <taxon>Embryophyta</taxon>
        <taxon>Tracheophyta</taxon>
        <taxon>Spermatophyta</taxon>
        <taxon>Magnoliopsida</taxon>
        <taxon>Liliopsida</taxon>
        <taxon>Poales</taxon>
        <taxon>Poaceae</taxon>
        <taxon>BOP clade</taxon>
        <taxon>Oryzoideae</taxon>
        <taxon>Oryzeae</taxon>
        <taxon>Oryzinae</taxon>
        <taxon>Oryza</taxon>
    </lineage>
</organism>
<keyword evidence="1" id="KW-0732">Signal</keyword>
<name>A0A0D3FCB3_9ORYZ</name>
<accession>A0A0D3FCB3</accession>
<dbReference type="EnsemblPlants" id="OBART02G37940.1">
    <property type="protein sequence ID" value="OBART02G37940.1"/>
    <property type="gene ID" value="OBART02G37940"/>
</dbReference>
<reference evidence="2" key="2">
    <citation type="submission" date="2015-03" db="UniProtKB">
        <authorList>
            <consortium name="EnsemblPlants"/>
        </authorList>
    </citation>
    <scope>IDENTIFICATION</scope>
</reference>
<evidence type="ECO:0000256" key="1">
    <source>
        <dbReference type="SAM" id="SignalP"/>
    </source>
</evidence>
<protein>
    <submittedName>
        <fullName evidence="2">Uncharacterized protein</fullName>
    </submittedName>
</protein>
<dbReference type="eggNOG" id="ENOG502R884">
    <property type="taxonomic scope" value="Eukaryota"/>
</dbReference>
<feature type="chain" id="PRO_5002271630" evidence="1">
    <location>
        <begin position="30"/>
        <end position="89"/>
    </location>
</feature>
<feature type="signal peptide" evidence="1">
    <location>
        <begin position="1"/>
        <end position="29"/>
    </location>
</feature>
<dbReference type="Proteomes" id="UP000026960">
    <property type="component" value="Chromosome 2"/>
</dbReference>
<keyword evidence="3" id="KW-1185">Reference proteome</keyword>
<dbReference type="HOGENOM" id="CLU_2501012_0_0_1"/>
<reference evidence="2" key="1">
    <citation type="journal article" date="2009" name="Rice">
        <title>De Novo Next Generation Sequencing of Plant Genomes.</title>
        <authorList>
            <person name="Rounsley S."/>
            <person name="Marri P.R."/>
            <person name="Yu Y."/>
            <person name="He R."/>
            <person name="Sisneros N."/>
            <person name="Goicoechea J.L."/>
            <person name="Lee S.J."/>
            <person name="Angelova A."/>
            <person name="Kudrna D."/>
            <person name="Luo M."/>
            <person name="Affourtit J."/>
            <person name="Desany B."/>
            <person name="Knight J."/>
            <person name="Niazi F."/>
            <person name="Egholm M."/>
            <person name="Wing R.A."/>
        </authorList>
    </citation>
    <scope>NUCLEOTIDE SEQUENCE [LARGE SCALE GENOMIC DNA]</scope>
    <source>
        <strain evidence="2">cv. IRGC 105608</strain>
    </source>
</reference>
<dbReference type="Gramene" id="OBART02G37940.1">
    <property type="protein sequence ID" value="OBART02G37940.1"/>
    <property type="gene ID" value="OBART02G37940"/>
</dbReference>
<dbReference type="AlphaFoldDB" id="A0A0D3FCB3"/>
<sequence>MRRFSKQHLVPCILLLLLVMSHLPISSLGSRRAFREEAVSGFRSHEIAPTMAPSQEKEAGVVAGADSICGEKYAVSRRMVPQGPNPLHN</sequence>
<proteinExistence type="predicted"/>
<evidence type="ECO:0000313" key="3">
    <source>
        <dbReference type="Proteomes" id="UP000026960"/>
    </source>
</evidence>